<sequence>MHTCSLIADGTCRCNRFTSGTGSILERSMSGSDQTQSRVENNRVAIAVVVGSLVVAALVVVLARAGWIDYLVPEHGPAADALPLYVLVAVVLFVLVVWSWSRLFSWFS</sequence>
<dbReference type="EMBL" id="FNWL01000002">
    <property type="protein sequence ID" value="SEH16669.1"/>
    <property type="molecule type" value="Genomic_DNA"/>
</dbReference>
<accession>A0A1H6G0T1</accession>
<keyword evidence="1" id="KW-0812">Transmembrane</keyword>
<gene>
    <name evidence="2" type="ORF">SAMN04487967_2775</name>
</gene>
<evidence type="ECO:0000256" key="1">
    <source>
        <dbReference type="SAM" id="Phobius"/>
    </source>
</evidence>
<feature type="transmembrane region" description="Helical" evidence="1">
    <location>
        <begin position="82"/>
        <end position="100"/>
    </location>
</feature>
<reference evidence="3" key="1">
    <citation type="submission" date="2016-10" db="EMBL/GenBank/DDBJ databases">
        <authorList>
            <person name="Varghese N."/>
            <person name="Submissions S."/>
        </authorList>
    </citation>
    <scope>NUCLEOTIDE SEQUENCE [LARGE SCALE GENOMIC DNA]</scope>
    <source>
        <strain evidence="3">CGMCC 1.8981</strain>
    </source>
</reference>
<name>A0A1H6G0T1_9EURY</name>
<keyword evidence="1" id="KW-0472">Membrane</keyword>
<protein>
    <submittedName>
        <fullName evidence="2">Uncharacterized protein</fullName>
    </submittedName>
</protein>
<feature type="transmembrane region" description="Helical" evidence="1">
    <location>
        <begin position="44"/>
        <end position="62"/>
    </location>
</feature>
<proteinExistence type="predicted"/>
<keyword evidence="3" id="KW-1185">Reference proteome</keyword>
<organism evidence="2 3">
    <name type="scientific">Natronorubrum sediminis</name>
    <dbReference type="NCBI Taxonomy" id="640943"/>
    <lineage>
        <taxon>Archaea</taxon>
        <taxon>Methanobacteriati</taxon>
        <taxon>Methanobacteriota</taxon>
        <taxon>Stenosarchaea group</taxon>
        <taxon>Halobacteria</taxon>
        <taxon>Halobacteriales</taxon>
        <taxon>Natrialbaceae</taxon>
        <taxon>Natronorubrum</taxon>
    </lineage>
</organism>
<keyword evidence="1" id="KW-1133">Transmembrane helix</keyword>
<dbReference type="AlphaFoldDB" id="A0A1H6G0T1"/>
<evidence type="ECO:0000313" key="3">
    <source>
        <dbReference type="Proteomes" id="UP000199112"/>
    </source>
</evidence>
<evidence type="ECO:0000313" key="2">
    <source>
        <dbReference type="EMBL" id="SEH16669.1"/>
    </source>
</evidence>
<dbReference type="Proteomes" id="UP000199112">
    <property type="component" value="Unassembled WGS sequence"/>
</dbReference>